<dbReference type="EMBL" id="ML976660">
    <property type="protein sequence ID" value="KAF1978632.1"/>
    <property type="molecule type" value="Genomic_DNA"/>
</dbReference>
<evidence type="ECO:0000256" key="6">
    <source>
        <dbReference type="SAM" id="MobiDB-lite"/>
    </source>
</evidence>
<name>A0A6A5VSE5_9PLEO</name>
<proteinExistence type="inferred from homology"/>
<dbReference type="PANTHER" id="PTHR10961">
    <property type="entry name" value="PEROXISOMAL SARCOSINE OXIDASE"/>
    <property type="match status" value="1"/>
</dbReference>
<evidence type="ECO:0000256" key="5">
    <source>
        <dbReference type="ARBA" id="ARBA00023002"/>
    </source>
</evidence>
<evidence type="ECO:0000256" key="1">
    <source>
        <dbReference type="ARBA" id="ARBA00001974"/>
    </source>
</evidence>
<comment type="similarity">
    <text evidence="2">Belongs to the MSOX/MTOX family.</text>
</comment>
<evidence type="ECO:0000256" key="3">
    <source>
        <dbReference type="ARBA" id="ARBA00022630"/>
    </source>
</evidence>
<protein>
    <submittedName>
        <fullName evidence="8">Fructosyl amino acid oxidase</fullName>
    </submittedName>
</protein>
<dbReference type="AlphaFoldDB" id="A0A6A5VSE5"/>
<keyword evidence="9" id="KW-1185">Reference proteome</keyword>
<evidence type="ECO:0000313" key="9">
    <source>
        <dbReference type="Proteomes" id="UP000800036"/>
    </source>
</evidence>
<dbReference type="Pfam" id="PF01266">
    <property type="entry name" value="DAO"/>
    <property type="match status" value="1"/>
</dbReference>
<accession>A0A6A5VSE5</accession>
<keyword evidence="5" id="KW-0560">Oxidoreductase</keyword>
<dbReference type="InterPro" id="IPR036188">
    <property type="entry name" value="FAD/NAD-bd_sf"/>
</dbReference>
<dbReference type="GO" id="GO:0008115">
    <property type="term" value="F:sarcosine oxidase activity"/>
    <property type="evidence" value="ECO:0007669"/>
    <property type="project" value="TreeGrafter"/>
</dbReference>
<dbReference type="Proteomes" id="UP000800036">
    <property type="component" value="Unassembled WGS sequence"/>
</dbReference>
<reference evidence="8" key="1">
    <citation type="journal article" date="2020" name="Stud. Mycol.">
        <title>101 Dothideomycetes genomes: a test case for predicting lifestyles and emergence of pathogens.</title>
        <authorList>
            <person name="Haridas S."/>
            <person name="Albert R."/>
            <person name="Binder M."/>
            <person name="Bloem J."/>
            <person name="Labutti K."/>
            <person name="Salamov A."/>
            <person name="Andreopoulos B."/>
            <person name="Baker S."/>
            <person name="Barry K."/>
            <person name="Bills G."/>
            <person name="Bluhm B."/>
            <person name="Cannon C."/>
            <person name="Castanera R."/>
            <person name="Culley D."/>
            <person name="Daum C."/>
            <person name="Ezra D."/>
            <person name="Gonzalez J."/>
            <person name="Henrissat B."/>
            <person name="Kuo A."/>
            <person name="Liang C."/>
            <person name="Lipzen A."/>
            <person name="Lutzoni F."/>
            <person name="Magnuson J."/>
            <person name="Mondo S."/>
            <person name="Nolan M."/>
            <person name="Ohm R."/>
            <person name="Pangilinan J."/>
            <person name="Park H.-J."/>
            <person name="Ramirez L."/>
            <person name="Alfaro M."/>
            <person name="Sun H."/>
            <person name="Tritt A."/>
            <person name="Yoshinaga Y."/>
            <person name="Zwiers L.-H."/>
            <person name="Turgeon B."/>
            <person name="Goodwin S."/>
            <person name="Spatafora J."/>
            <person name="Crous P."/>
            <person name="Grigoriev I."/>
        </authorList>
    </citation>
    <scope>NUCLEOTIDE SEQUENCE</scope>
    <source>
        <strain evidence="8">CBS 107.79</strain>
    </source>
</reference>
<evidence type="ECO:0000256" key="2">
    <source>
        <dbReference type="ARBA" id="ARBA00010989"/>
    </source>
</evidence>
<dbReference type="SUPFAM" id="SSF51905">
    <property type="entry name" value="FAD/NAD(P)-binding domain"/>
    <property type="match status" value="1"/>
</dbReference>
<dbReference type="GO" id="GO:0050660">
    <property type="term" value="F:flavin adenine dinucleotide binding"/>
    <property type="evidence" value="ECO:0007669"/>
    <property type="project" value="InterPro"/>
</dbReference>
<organism evidence="8 9">
    <name type="scientific">Bimuria novae-zelandiae CBS 107.79</name>
    <dbReference type="NCBI Taxonomy" id="1447943"/>
    <lineage>
        <taxon>Eukaryota</taxon>
        <taxon>Fungi</taxon>
        <taxon>Dikarya</taxon>
        <taxon>Ascomycota</taxon>
        <taxon>Pezizomycotina</taxon>
        <taxon>Dothideomycetes</taxon>
        <taxon>Pleosporomycetidae</taxon>
        <taxon>Pleosporales</taxon>
        <taxon>Massarineae</taxon>
        <taxon>Didymosphaeriaceae</taxon>
        <taxon>Bimuria</taxon>
    </lineage>
</organism>
<feature type="region of interest" description="Disordered" evidence="6">
    <location>
        <begin position="416"/>
        <end position="440"/>
    </location>
</feature>
<dbReference type="Gene3D" id="3.50.50.60">
    <property type="entry name" value="FAD/NAD(P)-binding domain"/>
    <property type="match status" value="1"/>
</dbReference>
<dbReference type="Gene3D" id="3.30.9.10">
    <property type="entry name" value="D-Amino Acid Oxidase, subunit A, domain 2"/>
    <property type="match status" value="1"/>
</dbReference>
<dbReference type="InterPro" id="IPR045170">
    <property type="entry name" value="MTOX"/>
</dbReference>
<keyword evidence="3" id="KW-0285">Flavoprotein</keyword>
<sequence length="440" mass="48868">MAASRANTKVIVAGGGGTIGSSTALHLLRSGYSPSNVTVLDTYEIPSAQSAGNDLNKIMGIRLGNKVDVQLSLEARDMWRNDDLFKTFFHNTGRLDCASTEKEMEALREQYQTLLDAGEGFEKTNEWLDTEDQILQKAPKLDREKIKGWKAIFSEDGGWLAAAKAIRAIGLYLKEEGVNFEFGDAGSFKQPLFAKDGVTCIGVETVDGSKYYADKVVLAAGAWSSVLVDLEDQCVSKAWVYAMMRLSSQEAAEYKNHPVVYNGDVGFFFEPDEYGVIKVCDEFPGFTRFKQHQPYGASGPKQISVPRSHAKHPTDTYPDASEKSIRRAIDVFLPRFRHKKLFNRALCWCTDTADASLLICEHPKWKNFILATGDSGHSFKLLPNIGKHVVELVEDNLADDLANAWRWRPGGDALKSRRAAPAKDLADMPGWKHDPAKPRL</sequence>
<feature type="domain" description="FAD dependent oxidoreductase" evidence="7">
    <location>
        <begin position="15"/>
        <end position="392"/>
    </location>
</feature>
<dbReference type="GO" id="GO:0051698">
    <property type="term" value="F:saccharopine oxidase activity"/>
    <property type="evidence" value="ECO:0007669"/>
    <property type="project" value="TreeGrafter"/>
</dbReference>
<evidence type="ECO:0000313" key="8">
    <source>
        <dbReference type="EMBL" id="KAF1978632.1"/>
    </source>
</evidence>
<evidence type="ECO:0000259" key="7">
    <source>
        <dbReference type="Pfam" id="PF01266"/>
    </source>
</evidence>
<comment type="cofactor">
    <cofactor evidence="1">
        <name>FAD</name>
        <dbReference type="ChEBI" id="CHEBI:57692"/>
    </cofactor>
</comment>
<feature type="region of interest" description="Disordered" evidence="6">
    <location>
        <begin position="294"/>
        <end position="319"/>
    </location>
</feature>
<evidence type="ECO:0000256" key="4">
    <source>
        <dbReference type="ARBA" id="ARBA00022827"/>
    </source>
</evidence>
<feature type="compositionally biased region" description="Basic and acidic residues" evidence="6">
    <location>
        <begin position="424"/>
        <end position="440"/>
    </location>
</feature>
<keyword evidence="4" id="KW-0274">FAD</keyword>
<gene>
    <name evidence="8" type="ORF">BU23DRAFT_550044</name>
</gene>
<dbReference type="PANTHER" id="PTHR10961:SF26">
    <property type="entry name" value="L-SACCHAROPINE OXIDASE"/>
    <property type="match status" value="1"/>
</dbReference>
<dbReference type="InterPro" id="IPR006076">
    <property type="entry name" value="FAD-dep_OxRdtase"/>
</dbReference>
<dbReference type="OrthoDB" id="2219495at2759"/>